<dbReference type="AlphaFoldDB" id="A0A0D2DG42"/>
<feature type="region of interest" description="Disordered" evidence="2">
    <location>
        <begin position="349"/>
        <end position="423"/>
    </location>
</feature>
<evidence type="ECO:0000256" key="1">
    <source>
        <dbReference type="SAM" id="Coils"/>
    </source>
</evidence>
<organism evidence="3 4">
    <name type="scientific">Exophiala oligosperma</name>
    <dbReference type="NCBI Taxonomy" id="215243"/>
    <lineage>
        <taxon>Eukaryota</taxon>
        <taxon>Fungi</taxon>
        <taxon>Dikarya</taxon>
        <taxon>Ascomycota</taxon>
        <taxon>Pezizomycotina</taxon>
        <taxon>Eurotiomycetes</taxon>
        <taxon>Chaetothyriomycetidae</taxon>
        <taxon>Chaetothyriales</taxon>
        <taxon>Herpotrichiellaceae</taxon>
        <taxon>Exophiala</taxon>
    </lineage>
</organism>
<sequence length="544" mass="61038">METDIANMTSAEITQSITAAQLRTAELELIYERSLRKAERICDEEGLRVLRVQLLLTQHENDKLRELSERDEDQQHHLEKTNDDLRAHLSDVEADTRETQLELKARLRDLDYMKAELAELSAASAESSKILSEKLALTRELNKLKPELEHLKSQACTQQNLLSEKLALQRELASIQVELETEKRAVQRITAREHSAARQDSTLQGEIEDLKKELTKAHRDLQKNERENRKKVVEWEGEKEILEGKLDAFRNKLRSTKEQLSEAQDEIERLQAEKMAQSAEMTQARVAGKTTILGKRPIPRFDPDMTIGTPGHGAPAAKKQRVSVNFADKSNFSITPFLNRTLSILPETPEDQQQQEEEDAQVMQEPETHNATKKPRAAPKTKTVRLKEKPASSRKQTTIGKTKASPALKESTNSRANTTLKRPQLAKLIEEDSDVENDGVAVPGVATEDFASKDIVESIEGSQMNSDSAPEPAKKPKGPKKRTNIFEEEEFAPTQKVRDLGRGGSGNTSILGRINLKANPVGRPKSLAEFSPLKRDRRAASVAV</sequence>
<keyword evidence="4" id="KW-1185">Reference proteome</keyword>
<feature type="compositionally biased region" description="Acidic residues" evidence="2">
    <location>
        <begin position="349"/>
        <end position="360"/>
    </location>
</feature>
<dbReference type="OrthoDB" id="20105at2759"/>
<protein>
    <submittedName>
        <fullName evidence="3">Uncharacterized protein</fullName>
    </submittedName>
</protein>
<evidence type="ECO:0000313" key="4">
    <source>
        <dbReference type="Proteomes" id="UP000053342"/>
    </source>
</evidence>
<feature type="compositionally biased region" description="Polar residues" evidence="2">
    <location>
        <begin position="410"/>
        <end position="421"/>
    </location>
</feature>
<name>A0A0D2DG42_9EURO</name>
<evidence type="ECO:0000313" key="3">
    <source>
        <dbReference type="EMBL" id="KIW41385.1"/>
    </source>
</evidence>
<dbReference type="VEuPathDB" id="FungiDB:PV06_06948"/>
<dbReference type="HOGENOM" id="CLU_022827_0_0_1"/>
<feature type="coiled-coil region" evidence="1">
    <location>
        <begin position="158"/>
        <end position="287"/>
    </location>
</feature>
<dbReference type="EMBL" id="KN847337">
    <property type="protein sequence ID" value="KIW41385.1"/>
    <property type="molecule type" value="Genomic_DNA"/>
</dbReference>
<feature type="compositionally biased region" description="Basic residues" evidence="2">
    <location>
        <begin position="371"/>
        <end position="384"/>
    </location>
</feature>
<dbReference type="STRING" id="215243.A0A0D2DG42"/>
<accession>A0A0D2DG42</accession>
<dbReference type="GeneID" id="27359022"/>
<keyword evidence="1" id="KW-0175">Coiled coil</keyword>
<dbReference type="RefSeq" id="XP_016261601.1">
    <property type="nucleotide sequence ID" value="XM_016408121.1"/>
</dbReference>
<feature type="region of interest" description="Disordered" evidence="2">
    <location>
        <begin position="451"/>
        <end position="544"/>
    </location>
</feature>
<evidence type="ECO:0000256" key="2">
    <source>
        <dbReference type="SAM" id="MobiDB-lite"/>
    </source>
</evidence>
<proteinExistence type="predicted"/>
<dbReference type="Proteomes" id="UP000053342">
    <property type="component" value="Unassembled WGS sequence"/>
</dbReference>
<reference evidence="3 4" key="1">
    <citation type="submission" date="2015-01" db="EMBL/GenBank/DDBJ databases">
        <title>The Genome Sequence of Exophiala oligosperma CBS72588.</title>
        <authorList>
            <consortium name="The Broad Institute Genomics Platform"/>
            <person name="Cuomo C."/>
            <person name="de Hoog S."/>
            <person name="Gorbushina A."/>
            <person name="Stielow B."/>
            <person name="Teixiera M."/>
            <person name="Abouelleil A."/>
            <person name="Chapman S.B."/>
            <person name="Priest M."/>
            <person name="Young S.K."/>
            <person name="Wortman J."/>
            <person name="Nusbaum C."/>
            <person name="Birren B."/>
        </authorList>
    </citation>
    <scope>NUCLEOTIDE SEQUENCE [LARGE SCALE GENOMIC DNA]</scope>
    <source>
        <strain evidence="3 4">CBS 72588</strain>
    </source>
</reference>
<gene>
    <name evidence="3" type="ORF">PV06_06948</name>
</gene>